<dbReference type="AlphaFoldDB" id="A0A6B0VGM5"/>
<dbReference type="EMBL" id="WUYX01000011">
    <property type="protein sequence ID" value="MXV60951.1"/>
    <property type="molecule type" value="Genomic_DNA"/>
</dbReference>
<evidence type="ECO:0000313" key="2">
    <source>
        <dbReference type="Proteomes" id="UP000434101"/>
    </source>
</evidence>
<proteinExistence type="predicted"/>
<reference evidence="1 2" key="1">
    <citation type="submission" date="2020-01" db="EMBL/GenBank/DDBJ databases">
        <title>Natronorubrum sp. JWXQ-INN 674 isolated from Inner Mongolia Autonomous Region of China.</title>
        <authorList>
            <person name="Xue Q."/>
        </authorList>
    </citation>
    <scope>NUCLEOTIDE SEQUENCE [LARGE SCALE GENOMIC DNA]</scope>
    <source>
        <strain evidence="1 2">JWXQ-INN-674</strain>
    </source>
</reference>
<gene>
    <name evidence="1" type="ORF">GS429_02470</name>
</gene>
<dbReference type="Proteomes" id="UP000434101">
    <property type="component" value="Unassembled WGS sequence"/>
</dbReference>
<protein>
    <submittedName>
        <fullName evidence="1">Uncharacterized protein</fullName>
    </submittedName>
</protein>
<sequence>MRDDVILNAERDEPLFPVTELSEVPGDDGAKVGVYACDFERGMPFVYEHEAWGFIRIASQPDYFCLYLNRPYQQVQLIGKVAEVVSKDEFFSQHDLSRDPEEIADEKKAIQFESIQQLSTPISLGEESSRMQGLLYTTLSDLRSASTTDDL</sequence>
<keyword evidence="2" id="KW-1185">Reference proteome</keyword>
<organism evidence="1 2">
    <name type="scientific">Natronorubrum halalkaliphilum</name>
    <dbReference type="NCBI Taxonomy" id="2691917"/>
    <lineage>
        <taxon>Archaea</taxon>
        <taxon>Methanobacteriati</taxon>
        <taxon>Methanobacteriota</taxon>
        <taxon>Stenosarchaea group</taxon>
        <taxon>Halobacteria</taxon>
        <taxon>Halobacteriales</taxon>
        <taxon>Natrialbaceae</taxon>
        <taxon>Natronorubrum</taxon>
    </lineage>
</organism>
<name>A0A6B0VGM5_9EURY</name>
<comment type="caution">
    <text evidence="1">The sequence shown here is derived from an EMBL/GenBank/DDBJ whole genome shotgun (WGS) entry which is preliminary data.</text>
</comment>
<accession>A0A6B0VGM5</accession>
<evidence type="ECO:0000313" key="1">
    <source>
        <dbReference type="EMBL" id="MXV60951.1"/>
    </source>
</evidence>